<sequence>MYIFVPIPNRVEILSNFRAVPLEIACAAHRLQRRCGQLTRSTFVNIIRRMQHLVHPDCKAEDFGALKSAFFEYAKPMMSNGKHTDRIDVLRRRRKKRAFKRIICSIFMLESFFIFMAI</sequence>
<reference evidence="2" key="1">
    <citation type="submission" date="2020-08" db="EMBL/GenBank/DDBJ databases">
        <title>Multicomponent nature underlies the extraordinary mechanical properties of spider dragline silk.</title>
        <authorList>
            <person name="Kono N."/>
            <person name="Nakamura H."/>
            <person name="Mori M."/>
            <person name="Yoshida Y."/>
            <person name="Ohtoshi R."/>
            <person name="Malay A.D."/>
            <person name="Moran D.A.P."/>
            <person name="Tomita M."/>
            <person name="Numata K."/>
            <person name="Arakawa K."/>
        </authorList>
    </citation>
    <scope>NUCLEOTIDE SEQUENCE</scope>
</reference>
<evidence type="ECO:0000256" key="1">
    <source>
        <dbReference type="SAM" id="Phobius"/>
    </source>
</evidence>
<comment type="caution">
    <text evidence="2">The sequence shown here is derived from an EMBL/GenBank/DDBJ whole genome shotgun (WGS) entry which is preliminary data.</text>
</comment>
<feature type="transmembrane region" description="Helical" evidence="1">
    <location>
        <begin position="98"/>
        <end position="117"/>
    </location>
</feature>
<gene>
    <name evidence="2" type="ORF">TNIN_302601</name>
</gene>
<accession>A0A8X6YJS4</accession>
<protein>
    <submittedName>
        <fullName evidence="2">Uncharacterized protein</fullName>
    </submittedName>
</protein>
<dbReference type="OrthoDB" id="6422334at2759"/>
<keyword evidence="3" id="KW-1185">Reference proteome</keyword>
<keyword evidence="1" id="KW-0472">Membrane</keyword>
<dbReference type="EMBL" id="BMAV01018473">
    <property type="protein sequence ID" value="GFY70874.1"/>
    <property type="molecule type" value="Genomic_DNA"/>
</dbReference>
<dbReference type="AlphaFoldDB" id="A0A8X6YJS4"/>
<evidence type="ECO:0000313" key="2">
    <source>
        <dbReference type="EMBL" id="GFY70874.1"/>
    </source>
</evidence>
<name>A0A8X6YJS4_9ARAC</name>
<dbReference type="Proteomes" id="UP000886998">
    <property type="component" value="Unassembled WGS sequence"/>
</dbReference>
<organism evidence="2 3">
    <name type="scientific">Trichonephila inaurata madagascariensis</name>
    <dbReference type="NCBI Taxonomy" id="2747483"/>
    <lineage>
        <taxon>Eukaryota</taxon>
        <taxon>Metazoa</taxon>
        <taxon>Ecdysozoa</taxon>
        <taxon>Arthropoda</taxon>
        <taxon>Chelicerata</taxon>
        <taxon>Arachnida</taxon>
        <taxon>Araneae</taxon>
        <taxon>Araneomorphae</taxon>
        <taxon>Entelegynae</taxon>
        <taxon>Araneoidea</taxon>
        <taxon>Nephilidae</taxon>
        <taxon>Trichonephila</taxon>
        <taxon>Trichonephila inaurata</taxon>
    </lineage>
</organism>
<keyword evidence="1" id="KW-0812">Transmembrane</keyword>
<evidence type="ECO:0000313" key="3">
    <source>
        <dbReference type="Proteomes" id="UP000886998"/>
    </source>
</evidence>
<keyword evidence="1" id="KW-1133">Transmembrane helix</keyword>
<proteinExistence type="predicted"/>